<accession>A0A091BN83</accession>
<dbReference type="InterPro" id="IPR018368">
    <property type="entry name" value="ClpA/B_CS1"/>
</dbReference>
<dbReference type="Pfam" id="PF00004">
    <property type="entry name" value="AAA"/>
    <property type="match status" value="1"/>
</dbReference>
<dbReference type="PROSITE" id="PS00871">
    <property type="entry name" value="CLPAB_2"/>
    <property type="match status" value="1"/>
</dbReference>
<dbReference type="Gene3D" id="3.40.50.300">
    <property type="entry name" value="P-loop containing nucleotide triphosphate hydrolases"/>
    <property type="match status" value="2"/>
</dbReference>
<dbReference type="InterPro" id="IPR001270">
    <property type="entry name" value="ClpA/B"/>
</dbReference>
<protein>
    <submittedName>
        <fullName evidence="7">ATP-dependent Clp protease ATP-binding protein</fullName>
    </submittedName>
    <submittedName>
        <fullName evidence="8">ATP-dependent Clp protease ATP-binding subunit ClpE</fullName>
    </submittedName>
</protein>
<keyword evidence="7" id="KW-0645">Protease</keyword>
<dbReference type="PROSITE" id="PS00870">
    <property type="entry name" value="CLPAB_1"/>
    <property type="match status" value="1"/>
</dbReference>
<reference evidence="7 9" key="1">
    <citation type="journal article" date="2014" name="Genome Announc.">
        <title>Draft Genome Sequences of Streptococcus bovis Strains ATCC 33317 and JB1.</title>
        <authorList>
            <person name="Benahmed F.H."/>
            <person name="Gopinath G.R."/>
            <person name="Harbottle H."/>
            <person name="Cotta M.A."/>
            <person name="Luo Y."/>
            <person name="Henderson C."/>
            <person name="Teri P."/>
            <person name="Soppet D."/>
            <person name="Rasmussen M."/>
            <person name="Whitehead T.R."/>
            <person name="Davidson M."/>
        </authorList>
    </citation>
    <scope>NUCLEOTIDE SEQUENCE [LARGE SCALE GENOMIC DNA]</scope>
    <source>
        <strain evidence="7 9">JB1</strain>
    </source>
</reference>
<keyword evidence="1 4" id="KW-0547">Nucleotide-binding</keyword>
<dbReference type="InterPro" id="IPR028299">
    <property type="entry name" value="ClpA/B_CS2"/>
</dbReference>
<dbReference type="GO" id="GO:0008233">
    <property type="term" value="F:peptidase activity"/>
    <property type="evidence" value="ECO:0007669"/>
    <property type="project" value="UniProtKB-KW"/>
</dbReference>
<evidence type="ECO:0000259" key="6">
    <source>
        <dbReference type="PROSITE" id="PS50151"/>
    </source>
</evidence>
<dbReference type="CDD" id="cd00009">
    <property type="entry name" value="AAA"/>
    <property type="match status" value="1"/>
</dbReference>
<dbReference type="FunFam" id="3.40.50.300:FF:000025">
    <property type="entry name" value="ATP-dependent Clp protease subunit"/>
    <property type="match status" value="1"/>
</dbReference>
<evidence type="ECO:0000256" key="3">
    <source>
        <dbReference type="ARBA" id="ARBA00023186"/>
    </source>
</evidence>
<dbReference type="AlphaFoldDB" id="A0A091BN83"/>
<dbReference type="GO" id="GO:0005737">
    <property type="term" value="C:cytoplasm"/>
    <property type="evidence" value="ECO:0007669"/>
    <property type="project" value="TreeGrafter"/>
</dbReference>
<sequence>MLCQNCHLNESTIHLYTNVNGQQKQIDLCQNCYQIMKTDPNNAILGGLGGNPQSSSNQTNQSSNPFDDFFNNLSGFPAFGSQGFQNTPPTQSGGGNNNGRGGNGNNNFRPNGPAQQEPKGLLEEFGINVTDIARRGDIDPVIGRDAEIVRVIEILNRRTKNNPVLIGEPGVGKTAVVEGLAQKIVDGNVPQKLQNKQVIRLDVVSLVQGTGIRGQFEERMQKLMEEIRERKDVILFIDEIHEIVGAGNAGDGNMDAGNILKPALARGELQLVGATTLNEYRIIEKDAALERRMQPVKVDEPSVEETITILRGIQKKYEDYHHVKYSDDAIEAAATLSNRYIQDRFLPDKAIDLLDEAGSKMNLTLNFVDPKEIDKRLVQAENLKTQATREEDYERAAYFRDQIAKYKEMQKQTINEDDIPVITEKTIEAIVEEKTNIPVGDLKEKEQSQLIHLADDLKEHVIGQDEAVDKIAKAIRRNRVGLGTPNRPIGSFLFVGPTGVGKTELSKQLAIELFGSADSMIRFDMSEYMEKHAVAKLVGAPPGYVGYEEAGQLTEKVRRNPYSLILLDEVEKAHPDVMHMFLQVLDDGRLTDGQGRTVSFKDTIIIMTSNAGTGKSEASVGFGAAREGRTNSVLGQLGDFFSPEFMNRFDGIIEFKALSKDNLLHIVNLMLDDVNNRLATNDIHLEVTDKVKEKLVDLGYDPKMGARPLRRTIQDHIEDAITDFYLEHPTEKDLKAVMTSNGKIIIKSAKKVEKEETVSAE</sequence>
<dbReference type="Gene3D" id="1.10.8.60">
    <property type="match status" value="2"/>
</dbReference>
<dbReference type="InterPro" id="IPR003959">
    <property type="entry name" value="ATPase_AAA_core"/>
</dbReference>
<dbReference type="EMBL" id="FOTG01000009">
    <property type="protein sequence ID" value="SFL38467.1"/>
    <property type="molecule type" value="Genomic_DNA"/>
</dbReference>
<reference evidence="8 10" key="2">
    <citation type="submission" date="2016-10" db="EMBL/GenBank/DDBJ databases">
        <authorList>
            <person name="Varghese N."/>
            <person name="Submissions S."/>
        </authorList>
    </citation>
    <scope>NUCLEOTIDE SEQUENCE [LARGE SCALE GENOMIC DNA]</scope>
    <source>
        <strain evidence="8 10">JB1</strain>
    </source>
</reference>
<dbReference type="GO" id="GO:0005524">
    <property type="term" value="F:ATP binding"/>
    <property type="evidence" value="ECO:0007669"/>
    <property type="project" value="UniProtKB-KW"/>
</dbReference>
<organism evidence="7 9">
    <name type="scientific">Streptococcus equinus JB1</name>
    <dbReference type="NCBI Taxonomy" id="1294274"/>
    <lineage>
        <taxon>Bacteria</taxon>
        <taxon>Bacillati</taxon>
        <taxon>Bacillota</taxon>
        <taxon>Bacilli</taxon>
        <taxon>Lactobacillales</taxon>
        <taxon>Streptococcaceae</taxon>
        <taxon>Streptococcus</taxon>
    </lineage>
</organism>
<evidence type="ECO:0000313" key="8">
    <source>
        <dbReference type="EMBL" id="SFL38467.1"/>
    </source>
</evidence>
<dbReference type="FunFam" id="3.40.50.300:FF:000010">
    <property type="entry name" value="Chaperone clpB 1, putative"/>
    <property type="match status" value="1"/>
</dbReference>
<feature type="compositionally biased region" description="Low complexity" evidence="5">
    <location>
        <begin position="53"/>
        <end position="64"/>
    </location>
</feature>
<dbReference type="InterPro" id="IPR001943">
    <property type="entry name" value="UVR_dom"/>
</dbReference>
<dbReference type="SMART" id="SM00382">
    <property type="entry name" value="AAA"/>
    <property type="match status" value="2"/>
</dbReference>
<feature type="region of interest" description="Disordered" evidence="5">
    <location>
        <begin position="44"/>
        <end position="118"/>
    </location>
</feature>
<keyword evidence="10" id="KW-1185">Reference proteome</keyword>
<dbReference type="InterPro" id="IPR050130">
    <property type="entry name" value="ClpA_ClpB"/>
</dbReference>
<keyword evidence="7" id="KW-0378">Hydrolase</keyword>
<dbReference type="PROSITE" id="PS50151">
    <property type="entry name" value="UVR"/>
    <property type="match status" value="1"/>
</dbReference>
<name>A0A091BN83_STREI</name>
<evidence type="ECO:0000313" key="10">
    <source>
        <dbReference type="Proteomes" id="UP000182793"/>
    </source>
</evidence>
<dbReference type="Gene3D" id="4.10.860.10">
    <property type="entry name" value="UVR domain"/>
    <property type="match status" value="1"/>
</dbReference>
<evidence type="ECO:0000256" key="2">
    <source>
        <dbReference type="ARBA" id="ARBA00022840"/>
    </source>
</evidence>
<evidence type="ECO:0000256" key="4">
    <source>
        <dbReference type="RuleBase" id="RU004432"/>
    </source>
</evidence>
<feature type="domain" description="UVR" evidence="6">
    <location>
        <begin position="374"/>
        <end position="409"/>
    </location>
</feature>
<evidence type="ECO:0000256" key="1">
    <source>
        <dbReference type="ARBA" id="ARBA00022741"/>
    </source>
</evidence>
<comment type="caution">
    <text evidence="7">The sequence shown here is derived from an EMBL/GenBank/DDBJ whole genome shotgun (WGS) entry which is preliminary data.</text>
</comment>
<keyword evidence="3 4" id="KW-0143">Chaperone</keyword>
<keyword evidence="2 4" id="KW-0067">ATP-binding</keyword>
<feature type="compositionally biased region" description="Polar residues" evidence="5">
    <location>
        <begin position="82"/>
        <end position="91"/>
    </location>
</feature>
<comment type="similarity">
    <text evidence="4">Belongs to the ClpA/ClpB family.</text>
</comment>
<dbReference type="Proteomes" id="UP000029382">
    <property type="component" value="Unassembled WGS sequence"/>
</dbReference>
<dbReference type="CDD" id="cd19499">
    <property type="entry name" value="RecA-like_ClpB_Hsp104-like"/>
    <property type="match status" value="1"/>
</dbReference>
<dbReference type="RefSeq" id="WP_039697277.1">
    <property type="nucleotide sequence ID" value="NZ_AUZH01000027.1"/>
</dbReference>
<dbReference type="SMART" id="SM01086">
    <property type="entry name" value="ClpB_D2-small"/>
    <property type="match status" value="1"/>
</dbReference>
<proteinExistence type="inferred from homology"/>
<dbReference type="InterPro" id="IPR003593">
    <property type="entry name" value="AAA+_ATPase"/>
</dbReference>
<dbReference type="PANTHER" id="PTHR11638:SF175">
    <property type="entry name" value="ATP-DEPENDENT CLP PROTEASE, ATP-BINDING SUBUNIT CLPC"/>
    <property type="match status" value="1"/>
</dbReference>
<evidence type="ECO:0000313" key="9">
    <source>
        <dbReference type="Proteomes" id="UP000029382"/>
    </source>
</evidence>
<dbReference type="EMBL" id="AUZH01000027">
    <property type="protein sequence ID" value="KFN87151.1"/>
    <property type="molecule type" value="Genomic_DNA"/>
</dbReference>
<evidence type="ECO:0000256" key="5">
    <source>
        <dbReference type="SAM" id="MobiDB-lite"/>
    </source>
</evidence>
<dbReference type="GO" id="GO:0016887">
    <property type="term" value="F:ATP hydrolysis activity"/>
    <property type="evidence" value="ECO:0007669"/>
    <property type="project" value="InterPro"/>
</dbReference>
<dbReference type="InterPro" id="IPR027417">
    <property type="entry name" value="P-loop_NTPase"/>
</dbReference>
<evidence type="ECO:0000313" key="7">
    <source>
        <dbReference type="EMBL" id="KFN87151.1"/>
    </source>
</evidence>
<dbReference type="PANTHER" id="PTHR11638">
    <property type="entry name" value="ATP-DEPENDENT CLP PROTEASE"/>
    <property type="match status" value="1"/>
</dbReference>
<gene>
    <name evidence="7" type="ORF">H702_08600</name>
    <name evidence="8" type="ORF">SAMN02910290_01605</name>
</gene>
<dbReference type="Proteomes" id="UP000182793">
    <property type="component" value="Unassembled WGS sequence"/>
</dbReference>
<dbReference type="Pfam" id="PF07724">
    <property type="entry name" value="AAA_2"/>
    <property type="match status" value="1"/>
</dbReference>
<dbReference type="Pfam" id="PF17871">
    <property type="entry name" value="AAA_lid_9"/>
    <property type="match status" value="1"/>
</dbReference>
<dbReference type="InterPro" id="IPR019489">
    <property type="entry name" value="Clp_ATPase_C"/>
</dbReference>
<dbReference type="Pfam" id="PF10431">
    <property type="entry name" value="ClpB_D2-small"/>
    <property type="match status" value="1"/>
</dbReference>
<dbReference type="GO" id="GO:0034605">
    <property type="term" value="P:cellular response to heat"/>
    <property type="evidence" value="ECO:0007669"/>
    <property type="project" value="TreeGrafter"/>
</dbReference>
<dbReference type="InterPro" id="IPR041546">
    <property type="entry name" value="ClpA/ClpB_AAA_lid"/>
</dbReference>
<feature type="compositionally biased region" description="Gly residues" evidence="5">
    <location>
        <begin position="92"/>
        <end position="104"/>
    </location>
</feature>
<dbReference type="SUPFAM" id="SSF52540">
    <property type="entry name" value="P-loop containing nucleoside triphosphate hydrolases"/>
    <property type="match status" value="2"/>
</dbReference>
<dbReference type="GO" id="GO:0006508">
    <property type="term" value="P:proteolysis"/>
    <property type="evidence" value="ECO:0007669"/>
    <property type="project" value="UniProtKB-KW"/>
</dbReference>
<dbReference type="PRINTS" id="PR00300">
    <property type="entry name" value="CLPPROTEASEA"/>
</dbReference>